<keyword evidence="5 10" id="KW-0812">Transmembrane</keyword>
<keyword evidence="6 10" id="KW-1133">Transmembrane helix</keyword>
<evidence type="ECO:0000256" key="7">
    <source>
        <dbReference type="ARBA" id="ARBA00023065"/>
    </source>
</evidence>
<evidence type="ECO:0000256" key="5">
    <source>
        <dbReference type="ARBA" id="ARBA00022692"/>
    </source>
</evidence>
<evidence type="ECO:0000256" key="6">
    <source>
        <dbReference type="ARBA" id="ARBA00022989"/>
    </source>
</evidence>
<organism evidence="11 12">
    <name type="scientific">Sphingomonas oligophenolica</name>
    <dbReference type="NCBI Taxonomy" id="301154"/>
    <lineage>
        <taxon>Bacteria</taxon>
        <taxon>Pseudomonadati</taxon>
        <taxon>Pseudomonadota</taxon>
        <taxon>Alphaproteobacteria</taxon>
        <taxon>Sphingomonadales</taxon>
        <taxon>Sphingomonadaceae</taxon>
        <taxon>Sphingomonas</taxon>
    </lineage>
</organism>
<dbReference type="Pfam" id="PF01554">
    <property type="entry name" value="MatE"/>
    <property type="match status" value="2"/>
</dbReference>
<feature type="transmembrane region" description="Helical" evidence="10">
    <location>
        <begin position="210"/>
        <end position="229"/>
    </location>
</feature>
<evidence type="ECO:0000256" key="4">
    <source>
        <dbReference type="ARBA" id="ARBA00022475"/>
    </source>
</evidence>
<dbReference type="AlphaFoldDB" id="A0A502CRU0"/>
<dbReference type="RefSeq" id="WP_140866745.1">
    <property type="nucleotide sequence ID" value="NZ_RCZK01000001.1"/>
</dbReference>
<keyword evidence="12" id="KW-1185">Reference proteome</keyword>
<name>A0A502CRU0_9SPHN</name>
<proteinExistence type="predicted"/>
<dbReference type="PANTHER" id="PTHR43298:SF2">
    <property type="entry name" value="FMN_FAD EXPORTER YEEO-RELATED"/>
    <property type="match status" value="1"/>
</dbReference>
<feature type="transmembrane region" description="Helical" evidence="10">
    <location>
        <begin position="65"/>
        <end position="87"/>
    </location>
</feature>
<reference evidence="11 12" key="1">
    <citation type="journal article" date="2019" name="Environ. Microbiol.">
        <title>Species interactions and distinct microbial communities in high Arctic permafrost affected cryosols are associated with the CH4 and CO2 gas fluxes.</title>
        <authorList>
            <person name="Altshuler I."/>
            <person name="Hamel J."/>
            <person name="Turney S."/>
            <person name="Magnuson E."/>
            <person name="Levesque R."/>
            <person name="Greer C."/>
            <person name="Whyte L.G."/>
        </authorList>
    </citation>
    <scope>NUCLEOTIDE SEQUENCE [LARGE SCALE GENOMIC DNA]</scope>
    <source>
        <strain evidence="11 12">S5.1</strain>
    </source>
</reference>
<evidence type="ECO:0000256" key="10">
    <source>
        <dbReference type="SAM" id="Phobius"/>
    </source>
</evidence>
<comment type="caution">
    <text evidence="11">The sequence shown here is derived from an EMBL/GenBank/DDBJ whole genome shotgun (WGS) entry which is preliminary data.</text>
</comment>
<evidence type="ECO:0000313" key="11">
    <source>
        <dbReference type="EMBL" id="TPG15553.1"/>
    </source>
</evidence>
<dbReference type="GO" id="GO:0015297">
    <property type="term" value="F:antiporter activity"/>
    <property type="evidence" value="ECO:0007669"/>
    <property type="project" value="UniProtKB-KW"/>
</dbReference>
<accession>A0A502CRU0</accession>
<evidence type="ECO:0000256" key="3">
    <source>
        <dbReference type="ARBA" id="ARBA00022449"/>
    </source>
</evidence>
<dbReference type="PANTHER" id="PTHR43298">
    <property type="entry name" value="MULTIDRUG RESISTANCE PROTEIN NORM-RELATED"/>
    <property type="match status" value="1"/>
</dbReference>
<comment type="subcellular location">
    <subcellularLocation>
        <location evidence="1">Cell inner membrane</location>
        <topology evidence="1">Multi-pass membrane protein</topology>
    </subcellularLocation>
</comment>
<evidence type="ECO:0000313" key="12">
    <source>
        <dbReference type="Proteomes" id="UP000318413"/>
    </source>
</evidence>
<dbReference type="PIRSF" id="PIRSF006603">
    <property type="entry name" value="DinF"/>
    <property type="match status" value="1"/>
</dbReference>
<dbReference type="InterPro" id="IPR050222">
    <property type="entry name" value="MATE_MdtK"/>
</dbReference>
<dbReference type="Proteomes" id="UP000318413">
    <property type="component" value="Unassembled WGS sequence"/>
</dbReference>
<evidence type="ECO:0000256" key="2">
    <source>
        <dbReference type="ARBA" id="ARBA00022448"/>
    </source>
</evidence>
<feature type="transmembrane region" description="Helical" evidence="10">
    <location>
        <begin position="291"/>
        <end position="310"/>
    </location>
</feature>
<feature type="transmembrane region" description="Helical" evidence="10">
    <location>
        <begin position="174"/>
        <end position="198"/>
    </location>
</feature>
<evidence type="ECO:0000256" key="1">
    <source>
        <dbReference type="ARBA" id="ARBA00004429"/>
    </source>
</evidence>
<feature type="transmembrane region" description="Helical" evidence="10">
    <location>
        <begin position="370"/>
        <end position="387"/>
    </location>
</feature>
<keyword evidence="7" id="KW-0406">Ion transport</keyword>
<dbReference type="EMBL" id="RCZK01000001">
    <property type="protein sequence ID" value="TPG15553.1"/>
    <property type="molecule type" value="Genomic_DNA"/>
</dbReference>
<dbReference type="NCBIfam" id="TIGR00797">
    <property type="entry name" value="matE"/>
    <property type="match status" value="1"/>
</dbReference>
<dbReference type="InterPro" id="IPR002528">
    <property type="entry name" value="MATE_fam"/>
</dbReference>
<sequence length="486" mass="51482">MTALVPIPPLTGPAPATARGELAALVALASPLVVANLLQMAVYAVDVVFVARLGTVELAAATLGVYLYSVMMWALVGLVGAAAPVIAAELGRRRHAVREVRRSFRMSLWLAVLGALPFLVVLAQGETLLRLAGQDPVVAARTGAFLDILLFAMIPSIAAAAMRVTAAALGRPGWATAVTALALGVNLLGNWLLVFGHWGFPALGLEGSAIASVITSTAMLLAYVVILVTDRRIRRFRLFGNWWRTEWSRLLEIVRIGVPIALTMTFEGALFSSAGFLMGLFGVTEVGAHAIALQIAAVAFQIPFGIAQAATIRVGMAYGALDRAWMARAGWVALALGIGCMVVTAALLWLLPRLFISVYIDVDAPANARLVALTLQYLTIAAMFQLFDGGQAVAAGVLRGLQDTRVPMLIALFGYWVVGFGTALALGFWADWQGVGIWVGLAAGLFAVSLLLIWRWHRRDALGLTPDALADAKLLAISQAAAIDAR</sequence>
<dbReference type="GO" id="GO:0005886">
    <property type="term" value="C:plasma membrane"/>
    <property type="evidence" value="ECO:0007669"/>
    <property type="project" value="UniProtKB-SubCell"/>
</dbReference>
<evidence type="ECO:0000256" key="9">
    <source>
        <dbReference type="ARBA" id="ARBA00031636"/>
    </source>
</evidence>
<feature type="transmembrane region" description="Helical" evidence="10">
    <location>
        <begin position="22"/>
        <end position="45"/>
    </location>
</feature>
<gene>
    <name evidence="11" type="ORF">EAH84_01785</name>
</gene>
<evidence type="ECO:0000256" key="8">
    <source>
        <dbReference type="ARBA" id="ARBA00023136"/>
    </source>
</evidence>
<feature type="transmembrane region" description="Helical" evidence="10">
    <location>
        <begin position="250"/>
        <end position="271"/>
    </location>
</feature>
<keyword evidence="3" id="KW-0050">Antiport</keyword>
<dbReference type="CDD" id="cd13131">
    <property type="entry name" value="MATE_NorM_like"/>
    <property type="match status" value="1"/>
</dbReference>
<dbReference type="OrthoDB" id="9780160at2"/>
<protein>
    <recommendedName>
        <fullName evidence="9">Multidrug-efflux transporter</fullName>
    </recommendedName>
</protein>
<feature type="transmembrane region" description="Helical" evidence="10">
    <location>
        <begin position="108"/>
        <end position="124"/>
    </location>
</feature>
<keyword evidence="2" id="KW-0813">Transport</keyword>
<dbReference type="GO" id="GO:0006811">
    <property type="term" value="P:monoatomic ion transport"/>
    <property type="evidence" value="ECO:0007669"/>
    <property type="project" value="UniProtKB-KW"/>
</dbReference>
<dbReference type="GO" id="GO:0042910">
    <property type="term" value="F:xenobiotic transmembrane transporter activity"/>
    <property type="evidence" value="ECO:0007669"/>
    <property type="project" value="InterPro"/>
</dbReference>
<feature type="transmembrane region" description="Helical" evidence="10">
    <location>
        <begin position="144"/>
        <end position="162"/>
    </location>
</feature>
<feature type="transmembrane region" description="Helical" evidence="10">
    <location>
        <begin position="408"/>
        <end position="429"/>
    </location>
</feature>
<feature type="transmembrane region" description="Helical" evidence="10">
    <location>
        <begin position="331"/>
        <end position="350"/>
    </location>
</feature>
<keyword evidence="4" id="KW-1003">Cell membrane</keyword>
<dbReference type="InterPro" id="IPR048279">
    <property type="entry name" value="MdtK-like"/>
</dbReference>
<feature type="transmembrane region" description="Helical" evidence="10">
    <location>
        <begin position="435"/>
        <end position="454"/>
    </location>
</feature>
<keyword evidence="8 10" id="KW-0472">Membrane</keyword>